<feature type="region of interest" description="Disordered" evidence="1">
    <location>
        <begin position="102"/>
        <end position="140"/>
    </location>
</feature>
<evidence type="ECO:0000256" key="1">
    <source>
        <dbReference type="SAM" id="MobiDB-lite"/>
    </source>
</evidence>
<accession>A0A4C1VTB8</accession>
<name>A0A4C1VTB8_EUMVA</name>
<dbReference type="EMBL" id="BGZK01000402">
    <property type="protein sequence ID" value="GBP41602.1"/>
    <property type="molecule type" value="Genomic_DNA"/>
</dbReference>
<evidence type="ECO:0000313" key="3">
    <source>
        <dbReference type="Proteomes" id="UP000299102"/>
    </source>
</evidence>
<reference evidence="2 3" key="1">
    <citation type="journal article" date="2019" name="Commun. Biol.">
        <title>The bagworm genome reveals a unique fibroin gene that provides high tensile strength.</title>
        <authorList>
            <person name="Kono N."/>
            <person name="Nakamura H."/>
            <person name="Ohtoshi R."/>
            <person name="Tomita M."/>
            <person name="Numata K."/>
            <person name="Arakawa K."/>
        </authorList>
    </citation>
    <scope>NUCLEOTIDE SEQUENCE [LARGE SCALE GENOMIC DNA]</scope>
</reference>
<dbReference type="Proteomes" id="UP000299102">
    <property type="component" value="Unassembled WGS sequence"/>
</dbReference>
<evidence type="ECO:0000313" key="2">
    <source>
        <dbReference type="EMBL" id="GBP41602.1"/>
    </source>
</evidence>
<proteinExistence type="predicted"/>
<keyword evidence="3" id="KW-1185">Reference proteome</keyword>
<gene>
    <name evidence="2" type="ORF">EVAR_34035_1</name>
</gene>
<dbReference type="AlphaFoldDB" id="A0A4C1VTB8"/>
<organism evidence="2 3">
    <name type="scientific">Eumeta variegata</name>
    <name type="common">Bagworm moth</name>
    <name type="synonym">Eumeta japonica</name>
    <dbReference type="NCBI Taxonomy" id="151549"/>
    <lineage>
        <taxon>Eukaryota</taxon>
        <taxon>Metazoa</taxon>
        <taxon>Ecdysozoa</taxon>
        <taxon>Arthropoda</taxon>
        <taxon>Hexapoda</taxon>
        <taxon>Insecta</taxon>
        <taxon>Pterygota</taxon>
        <taxon>Neoptera</taxon>
        <taxon>Endopterygota</taxon>
        <taxon>Lepidoptera</taxon>
        <taxon>Glossata</taxon>
        <taxon>Ditrysia</taxon>
        <taxon>Tineoidea</taxon>
        <taxon>Psychidae</taxon>
        <taxon>Oiketicinae</taxon>
        <taxon>Eumeta</taxon>
    </lineage>
</organism>
<sequence>MANEIAGLIVSRGLQPRNQKYLIAIRLYVSSGLVVGRLSWRDVRQPLQVPGKDLDLAMRRQGWQNATGPRPKRAPAQEAASSEIFFLTLYLSSKNASGQCSKSEELDFTKSIPELPDAAPDTSVYPDPEQPQQGTSKIKVNHILV</sequence>
<protein>
    <submittedName>
        <fullName evidence="2">Uncharacterized protein</fullName>
    </submittedName>
</protein>
<comment type="caution">
    <text evidence="2">The sequence shown here is derived from an EMBL/GenBank/DDBJ whole genome shotgun (WGS) entry which is preliminary data.</text>
</comment>